<dbReference type="InterPro" id="IPR036388">
    <property type="entry name" value="WH-like_DNA-bd_sf"/>
</dbReference>
<keyword evidence="8 15" id="KW-0227">DNA damage</keyword>
<evidence type="ECO:0000256" key="12">
    <source>
        <dbReference type="ARBA" id="ARBA00023172"/>
    </source>
</evidence>
<evidence type="ECO:0000256" key="9">
    <source>
        <dbReference type="ARBA" id="ARBA00022771"/>
    </source>
</evidence>
<dbReference type="Gene3D" id="3.30.40.10">
    <property type="entry name" value="Zinc/RING finger domain, C3HC4 (zinc finger)"/>
    <property type="match status" value="1"/>
</dbReference>
<keyword evidence="13 15" id="KW-0234">DNA repair</keyword>
<dbReference type="PANTHER" id="PTHR20973:SF0">
    <property type="entry name" value="NON-STRUCTURAL MAINTENANCE OF CHROMOSOMES ELEMENT 1 HOMOLOG"/>
    <property type="match status" value="1"/>
</dbReference>
<evidence type="ECO:0000256" key="3">
    <source>
        <dbReference type="ARBA" id="ARBA00010258"/>
    </source>
</evidence>
<evidence type="ECO:0000256" key="1">
    <source>
        <dbReference type="ARBA" id="ARBA00000900"/>
    </source>
</evidence>
<keyword evidence="7 15" id="KW-0479">Metal-binding</keyword>
<dbReference type="InterPro" id="IPR013083">
    <property type="entry name" value="Znf_RING/FYVE/PHD"/>
</dbReference>
<comment type="subcellular location">
    <subcellularLocation>
        <location evidence="2 15">Nucleus</location>
    </subcellularLocation>
</comment>
<feature type="region of interest" description="Disordered" evidence="16">
    <location>
        <begin position="141"/>
        <end position="167"/>
    </location>
</feature>
<evidence type="ECO:0000313" key="18">
    <source>
        <dbReference type="EMBL" id="SPN97684.1"/>
    </source>
</evidence>
<evidence type="ECO:0000256" key="16">
    <source>
        <dbReference type="SAM" id="MobiDB-lite"/>
    </source>
</evidence>
<evidence type="ECO:0000256" key="11">
    <source>
        <dbReference type="ARBA" id="ARBA00022833"/>
    </source>
</evidence>
<keyword evidence="6 15" id="KW-0808">Transferase</keyword>
<dbReference type="GO" id="GO:0008270">
    <property type="term" value="F:zinc ion binding"/>
    <property type="evidence" value="ECO:0007669"/>
    <property type="project" value="UniProtKB-KW"/>
</dbReference>
<sequence length="328" mass="36638">MDDNSEYNDTNRAFLQALMGRGSLTFEQGQQVLASILSAESGDDVKPDSVTQDDFEAYINIASDAVSLYDYQIRSALHQVTKERSWALVNTASDPTTQLATTFTADEISFIKRVLDAIFDTYNTPRMEKMCVTIQEAITLSRPPRSAPDASNAGEASQAGSTDRGLRHSDVNRVMDELVAAGWLEKSVDGFYAPAPRALMELRTWLLDTYNDPDAPPDEWQRVKSCEACKEVVTHGQRCSERDCPARIHDICEVALWRARRARTCPRCERDWTGDKFVGERAVTSTKAYRQAKGRGRKSNTLASDIFDAAQAEEGEEEEEQAEEEEGN</sequence>
<organism evidence="18 19">
    <name type="scientific">Cephalotrichum gorgonifer</name>
    <dbReference type="NCBI Taxonomy" id="2041049"/>
    <lineage>
        <taxon>Eukaryota</taxon>
        <taxon>Fungi</taxon>
        <taxon>Dikarya</taxon>
        <taxon>Ascomycota</taxon>
        <taxon>Pezizomycotina</taxon>
        <taxon>Sordariomycetes</taxon>
        <taxon>Hypocreomycetidae</taxon>
        <taxon>Microascales</taxon>
        <taxon>Microascaceae</taxon>
        <taxon>Cephalotrichum</taxon>
    </lineage>
</organism>
<comment type="caution">
    <text evidence="18">The sequence shown here is derived from an EMBL/GenBank/DDBJ whole genome shotgun (WGS) entry which is preliminary data.</text>
</comment>
<dbReference type="GO" id="GO:0000724">
    <property type="term" value="P:double-strand break repair via homologous recombination"/>
    <property type="evidence" value="ECO:0007669"/>
    <property type="project" value="TreeGrafter"/>
</dbReference>
<proteinExistence type="inferred from homology"/>
<evidence type="ECO:0000256" key="2">
    <source>
        <dbReference type="ARBA" id="ARBA00004123"/>
    </source>
</evidence>
<gene>
    <name evidence="18" type="ORF">DNG_01197</name>
</gene>
<comment type="catalytic activity">
    <reaction evidence="1 15">
        <text>S-ubiquitinyl-[E2 ubiquitin-conjugating enzyme]-L-cysteine + [acceptor protein]-L-lysine = [E2 ubiquitin-conjugating enzyme]-L-cysteine + N(6)-ubiquitinyl-[acceptor protein]-L-lysine.</text>
        <dbReference type="EC" id="2.3.2.27"/>
    </reaction>
</comment>
<dbReference type="GO" id="GO:0030915">
    <property type="term" value="C:Smc5-Smc6 complex"/>
    <property type="evidence" value="ECO:0007669"/>
    <property type="project" value="UniProtKB-UniRule"/>
</dbReference>
<evidence type="ECO:0000256" key="15">
    <source>
        <dbReference type="RuleBase" id="RU368018"/>
    </source>
</evidence>
<dbReference type="Gene3D" id="3.90.1150.220">
    <property type="match status" value="1"/>
</dbReference>
<dbReference type="Pfam" id="PF07574">
    <property type="entry name" value="SMC_Nse1"/>
    <property type="match status" value="1"/>
</dbReference>
<evidence type="ECO:0000256" key="10">
    <source>
        <dbReference type="ARBA" id="ARBA00022786"/>
    </source>
</evidence>
<comment type="subunit">
    <text evidence="15">Component of the Smc5-Smc6 complex.</text>
</comment>
<dbReference type="EMBL" id="ONZQ02000001">
    <property type="protein sequence ID" value="SPN97684.1"/>
    <property type="molecule type" value="Genomic_DNA"/>
</dbReference>
<dbReference type="EC" id="2.3.2.27" evidence="4 15"/>
<dbReference type="InterPro" id="IPR011513">
    <property type="entry name" value="Nse1"/>
</dbReference>
<evidence type="ECO:0000256" key="14">
    <source>
        <dbReference type="ARBA" id="ARBA00023242"/>
    </source>
</evidence>
<protein>
    <recommendedName>
        <fullName evidence="5 15">Non-structural maintenance of chromosomes element 1 homolog</fullName>
        <ecNumber evidence="4 15">2.3.2.27</ecNumber>
    </recommendedName>
</protein>
<evidence type="ECO:0000256" key="8">
    <source>
        <dbReference type="ARBA" id="ARBA00022763"/>
    </source>
</evidence>
<keyword evidence="11 15" id="KW-0862">Zinc</keyword>
<evidence type="ECO:0000259" key="17">
    <source>
        <dbReference type="Pfam" id="PF08746"/>
    </source>
</evidence>
<evidence type="ECO:0000256" key="6">
    <source>
        <dbReference type="ARBA" id="ARBA00022679"/>
    </source>
</evidence>
<reference evidence="18" key="1">
    <citation type="submission" date="2018-03" db="EMBL/GenBank/DDBJ databases">
        <authorList>
            <person name="Guldener U."/>
        </authorList>
    </citation>
    <scope>NUCLEOTIDE SEQUENCE</scope>
</reference>
<comment type="similarity">
    <text evidence="3 15">Belongs to the NSE1 family.</text>
</comment>
<dbReference type="CDD" id="cd16493">
    <property type="entry name" value="RING-CH-C4HC3_NSE1"/>
    <property type="match status" value="1"/>
</dbReference>
<name>A0AAE8MRE4_9PEZI</name>
<evidence type="ECO:0000256" key="4">
    <source>
        <dbReference type="ARBA" id="ARBA00012483"/>
    </source>
</evidence>
<dbReference type="PANTHER" id="PTHR20973">
    <property type="entry name" value="NON-SMC ELEMENT 1-RELATED"/>
    <property type="match status" value="1"/>
</dbReference>
<evidence type="ECO:0000256" key="7">
    <source>
        <dbReference type="ARBA" id="ARBA00022723"/>
    </source>
</evidence>
<dbReference type="GO" id="GO:0005634">
    <property type="term" value="C:nucleus"/>
    <property type="evidence" value="ECO:0007669"/>
    <property type="project" value="UniProtKB-SubCell"/>
</dbReference>
<keyword evidence="12 15" id="KW-0233">DNA recombination</keyword>
<dbReference type="Proteomes" id="UP001187682">
    <property type="component" value="Unassembled WGS sequence"/>
</dbReference>
<keyword evidence="14 15" id="KW-0539">Nucleus</keyword>
<evidence type="ECO:0000256" key="5">
    <source>
        <dbReference type="ARBA" id="ARBA00019422"/>
    </source>
</evidence>
<evidence type="ECO:0000256" key="13">
    <source>
        <dbReference type="ARBA" id="ARBA00023204"/>
    </source>
</evidence>
<keyword evidence="10 15" id="KW-0833">Ubl conjugation pathway</keyword>
<dbReference type="AlphaFoldDB" id="A0AAE8MRE4"/>
<dbReference type="Pfam" id="PF08746">
    <property type="entry name" value="zf-RING-like"/>
    <property type="match status" value="1"/>
</dbReference>
<evidence type="ECO:0000313" key="19">
    <source>
        <dbReference type="Proteomes" id="UP001187682"/>
    </source>
</evidence>
<keyword evidence="19" id="KW-1185">Reference proteome</keyword>
<accession>A0AAE8MRE4</accession>
<dbReference type="GO" id="GO:0061630">
    <property type="term" value="F:ubiquitin protein ligase activity"/>
    <property type="evidence" value="ECO:0007669"/>
    <property type="project" value="UniProtKB-EC"/>
</dbReference>
<feature type="domain" description="Non-structural maintenance of chromosomes element 1 RING C4HC3-type" evidence="17">
    <location>
        <begin position="226"/>
        <end position="268"/>
    </location>
</feature>
<keyword evidence="9 15" id="KW-0863">Zinc-finger</keyword>
<dbReference type="InterPro" id="IPR014857">
    <property type="entry name" value="Nse1_RING_C4HC3-type"/>
</dbReference>
<dbReference type="Gene3D" id="1.10.10.10">
    <property type="entry name" value="Winged helix-like DNA-binding domain superfamily/Winged helix DNA-binding domain"/>
    <property type="match status" value="1"/>
</dbReference>
<comment type="function">
    <text evidence="15">Acts in a DNA repair pathway for removal of UV-induced DNA damage that is distinct from classical nucleotide excision repair and in repair of ionizing radiation damage. Functions in homologous recombination repair of DNA double strand breaks and in recovery of stalled replication forks.</text>
</comment>